<protein>
    <submittedName>
        <fullName evidence="1">Uncharacterized protein</fullName>
    </submittedName>
</protein>
<accession>A0A974HHL2</accession>
<proteinExistence type="predicted"/>
<evidence type="ECO:0000313" key="2">
    <source>
        <dbReference type="Proteomes" id="UP000694892"/>
    </source>
</evidence>
<gene>
    <name evidence="1" type="ORF">XELAEV_18028872mg</name>
</gene>
<dbReference type="EMBL" id="CM004475">
    <property type="protein sequence ID" value="OCT77776.1"/>
    <property type="molecule type" value="Genomic_DNA"/>
</dbReference>
<sequence>MQQCVYGWRTAALRQLTDSQLQAEEKAPVFIGAGTRLTGRIDGGSLCWCCSFPLPYPQTISAEIKIQITVITLPCGV</sequence>
<dbReference type="Proteomes" id="UP000694892">
    <property type="component" value="Chromosome 5S"/>
</dbReference>
<evidence type="ECO:0000313" key="1">
    <source>
        <dbReference type="EMBL" id="OCT77776.1"/>
    </source>
</evidence>
<reference evidence="2" key="1">
    <citation type="journal article" date="2016" name="Nature">
        <title>Genome evolution in the allotetraploid frog Xenopus laevis.</title>
        <authorList>
            <person name="Session A.M."/>
            <person name="Uno Y."/>
            <person name="Kwon T."/>
            <person name="Chapman J.A."/>
            <person name="Toyoda A."/>
            <person name="Takahashi S."/>
            <person name="Fukui A."/>
            <person name="Hikosaka A."/>
            <person name="Suzuki A."/>
            <person name="Kondo M."/>
            <person name="van Heeringen S.J."/>
            <person name="Quigley I."/>
            <person name="Heinz S."/>
            <person name="Ogino H."/>
            <person name="Ochi H."/>
            <person name="Hellsten U."/>
            <person name="Lyons J.B."/>
            <person name="Simakov O."/>
            <person name="Putnam N."/>
            <person name="Stites J."/>
            <person name="Kuroki Y."/>
            <person name="Tanaka T."/>
            <person name="Michiue T."/>
            <person name="Watanabe M."/>
            <person name="Bogdanovic O."/>
            <person name="Lister R."/>
            <person name="Georgiou G."/>
            <person name="Paranjpe S.S."/>
            <person name="van Kruijsbergen I."/>
            <person name="Shu S."/>
            <person name="Carlson J."/>
            <person name="Kinoshita T."/>
            <person name="Ohta Y."/>
            <person name="Mawaribuchi S."/>
            <person name="Jenkins J."/>
            <person name="Grimwood J."/>
            <person name="Schmutz J."/>
            <person name="Mitros T."/>
            <person name="Mozaffari S.V."/>
            <person name="Suzuki Y."/>
            <person name="Haramoto Y."/>
            <person name="Yamamoto T.S."/>
            <person name="Takagi C."/>
            <person name="Heald R."/>
            <person name="Miller K."/>
            <person name="Haudenschild C."/>
            <person name="Kitzman J."/>
            <person name="Nakayama T."/>
            <person name="Izutsu Y."/>
            <person name="Robert J."/>
            <person name="Fortriede J."/>
            <person name="Burns K."/>
            <person name="Lotay V."/>
            <person name="Karimi K."/>
            <person name="Yasuoka Y."/>
            <person name="Dichmann D.S."/>
            <person name="Flajnik M.F."/>
            <person name="Houston D.W."/>
            <person name="Shendure J."/>
            <person name="DuPasquier L."/>
            <person name="Vize P.D."/>
            <person name="Zorn A.M."/>
            <person name="Ito M."/>
            <person name="Marcotte E.M."/>
            <person name="Wallingford J.B."/>
            <person name="Ito Y."/>
            <person name="Asashima M."/>
            <person name="Ueno N."/>
            <person name="Matsuda Y."/>
            <person name="Veenstra G.J."/>
            <person name="Fujiyama A."/>
            <person name="Harland R.M."/>
            <person name="Taira M."/>
            <person name="Rokhsar D.S."/>
        </authorList>
    </citation>
    <scope>NUCLEOTIDE SEQUENCE [LARGE SCALE GENOMIC DNA]</scope>
    <source>
        <strain evidence="2">J</strain>
    </source>
</reference>
<dbReference type="AlphaFoldDB" id="A0A974HHL2"/>
<organism evidence="1 2">
    <name type="scientific">Xenopus laevis</name>
    <name type="common">African clawed frog</name>
    <dbReference type="NCBI Taxonomy" id="8355"/>
    <lineage>
        <taxon>Eukaryota</taxon>
        <taxon>Metazoa</taxon>
        <taxon>Chordata</taxon>
        <taxon>Craniata</taxon>
        <taxon>Vertebrata</taxon>
        <taxon>Euteleostomi</taxon>
        <taxon>Amphibia</taxon>
        <taxon>Batrachia</taxon>
        <taxon>Anura</taxon>
        <taxon>Pipoidea</taxon>
        <taxon>Pipidae</taxon>
        <taxon>Xenopodinae</taxon>
        <taxon>Xenopus</taxon>
        <taxon>Xenopus</taxon>
    </lineage>
</organism>
<name>A0A974HHL2_XENLA</name>